<organism evidence="2 3">
    <name type="scientific">Aspergillus pseudonomiae</name>
    <dbReference type="NCBI Taxonomy" id="1506151"/>
    <lineage>
        <taxon>Eukaryota</taxon>
        <taxon>Fungi</taxon>
        <taxon>Dikarya</taxon>
        <taxon>Ascomycota</taxon>
        <taxon>Pezizomycotina</taxon>
        <taxon>Eurotiomycetes</taxon>
        <taxon>Eurotiomycetidae</taxon>
        <taxon>Eurotiales</taxon>
        <taxon>Aspergillaceae</taxon>
        <taxon>Aspergillus</taxon>
        <taxon>Aspergillus subgen. Circumdati</taxon>
    </lineage>
</organism>
<evidence type="ECO:0000313" key="3">
    <source>
        <dbReference type="Proteomes" id="UP000325579"/>
    </source>
</evidence>
<proteinExistence type="predicted"/>
<sequence length="74" mass="8655">MSEDSHPQPQHHHQGFFDRILHPEHHHQDQEQHQDQPESRGNEAPAKESELDKIRDDIKEDQEEVAEGDIYAGL</sequence>
<name>A0A5N7DSX2_9EURO</name>
<accession>A0A5N7DSX2</accession>
<dbReference type="Proteomes" id="UP000325579">
    <property type="component" value="Unassembled WGS sequence"/>
</dbReference>
<gene>
    <name evidence="2" type="ORF">BDV37DRAFT_236101</name>
</gene>
<dbReference type="GeneID" id="43665274"/>
<keyword evidence="3" id="KW-1185">Reference proteome</keyword>
<evidence type="ECO:0000313" key="2">
    <source>
        <dbReference type="EMBL" id="KAE8409504.1"/>
    </source>
</evidence>
<feature type="region of interest" description="Disordered" evidence="1">
    <location>
        <begin position="1"/>
        <end position="74"/>
    </location>
</feature>
<evidence type="ECO:0000256" key="1">
    <source>
        <dbReference type="SAM" id="MobiDB-lite"/>
    </source>
</evidence>
<feature type="compositionally biased region" description="Basic and acidic residues" evidence="1">
    <location>
        <begin position="15"/>
        <end position="58"/>
    </location>
</feature>
<feature type="non-terminal residue" evidence="2">
    <location>
        <position position="74"/>
    </location>
</feature>
<dbReference type="EMBL" id="ML736739">
    <property type="protein sequence ID" value="KAE8409504.1"/>
    <property type="molecule type" value="Genomic_DNA"/>
</dbReference>
<reference evidence="2 3" key="1">
    <citation type="submission" date="2019-04" db="EMBL/GenBank/DDBJ databases">
        <authorList>
            <consortium name="DOE Joint Genome Institute"/>
            <person name="Mondo S."/>
            <person name="Kjaerbolling I."/>
            <person name="Vesth T."/>
            <person name="Frisvad J.C."/>
            <person name="Nybo J.L."/>
            <person name="Theobald S."/>
            <person name="Kildgaard S."/>
            <person name="Isbrandt T."/>
            <person name="Kuo A."/>
            <person name="Sato A."/>
            <person name="Lyhne E.K."/>
            <person name="Kogle M.E."/>
            <person name="Wiebenga A."/>
            <person name="Kun R.S."/>
            <person name="Lubbers R.J."/>
            <person name="Makela M.R."/>
            <person name="Barry K."/>
            <person name="Chovatia M."/>
            <person name="Clum A."/>
            <person name="Daum C."/>
            <person name="Haridas S."/>
            <person name="He G."/>
            <person name="LaButti K."/>
            <person name="Lipzen A."/>
            <person name="Riley R."/>
            <person name="Salamov A."/>
            <person name="Simmons B.A."/>
            <person name="Magnuson J.K."/>
            <person name="Henrissat B."/>
            <person name="Mortensen U.H."/>
            <person name="Larsen T.O."/>
            <person name="Devries R.P."/>
            <person name="Grigoriev I.V."/>
            <person name="Machida M."/>
            <person name="Baker S.E."/>
            <person name="Andersen M.R."/>
            <person name="Cantor M.N."/>
            <person name="Hua S.X."/>
        </authorList>
    </citation>
    <scope>NUCLEOTIDE SEQUENCE [LARGE SCALE GENOMIC DNA]</scope>
    <source>
        <strain evidence="2 3">CBS 119388</strain>
    </source>
</reference>
<protein>
    <submittedName>
        <fullName evidence="2">Uncharacterized protein</fullName>
    </submittedName>
</protein>
<dbReference type="RefSeq" id="XP_031946823.1">
    <property type="nucleotide sequence ID" value="XM_032080583.1"/>
</dbReference>
<dbReference type="AlphaFoldDB" id="A0A5N7DSX2"/>